<organism evidence="8 9">
    <name type="scientific">Phytophthora oleae</name>
    <dbReference type="NCBI Taxonomy" id="2107226"/>
    <lineage>
        <taxon>Eukaryota</taxon>
        <taxon>Sar</taxon>
        <taxon>Stramenopiles</taxon>
        <taxon>Oomycota</taxon>
        <taxon>Peronosporomycetes</taxon>
        <taxon>Peronosporales</taxon>
        <taxon>Peronosporaceae</taxon>
        <taxon>Phytophthora</taxon>
    </lineage>
</organism>
<name>A0ABD3FWU2_9STRA</name>
<feature type="signal peptide" evidence="7">
    <location>
        <begin position="1"/>
        <end position="20"/>
    </location>
</feature>
<evidence type="ECO:0000256" key="7">
    <source>
        <dbReference type="SAM" id="SignalP"/>
    </source>
</evidence>
<comment type="subcellular location">
    <subcellularLocation>
        <location evidence="1 6">Secreted</location>
    </subcellularLocation>
</comment>
<sequence>MFALPTFVMLLLVPILVIRAEHCSTQTLTGISQSLSSDPSYTSCQDDSSYMLQSLEPPTLSQSRKFCSSPACRALLDAALESGALPDCDVVLGTQTFKLTDAMTRLASKCASSRVRGLRQERAVDNRGVHSKTQRISSHVATVLGHSAPMDEVGDVAGLLLGV</sequence>
<evidence type="ECO:0000256" key="2">
    <source>
        <dbReference type="ARBA" id="ARBA00009544"/>
    </source>
</evidence>
<accession>A0ABD3FWU2</accession>
<comment type="caution">
    <text evidence="8">The sequence shown here is derived from an EMBL/GenBank/DDBJ whole genome shotgun (WGS) entry which is preliminary data.</text>
</comment>
<keyword evidence="5 6" id="KW-1015">Disulfide bond</keyword>
<keyword evidence="9" id="KW-1185">Reference proteome</keyword>
<protein>
    <recommendedName>
        <fullName evidence="6">Elicitin</fullName>
    </recommendedName>
</protein>
<feature type="chain" id="PRO_5044784020" description="Elicitin" evidence="7">
    <location>
        <begin position="21"/>
        <end position="163"/>
    </location>
</feature>
<dbReference type="GO" id="GO:0005576">
    <property type="term" value="C:extracellular region"/>
    <property type="evidence" value="ECO:0007669"/>
    <property type="project" value="UniProtKB-SubCell"/>
</dbReference>
<dbReference type="Pfam" id="PF00964">
    <property type="entry name" value="Elicitin"/>
    <property type="match status" value="1"/>
</dbReference>
<evidence type="ECO:0000256" key="1">
    <source>
        <dbReference type="ARBA" id="ARBA00004613"/>
    </source>
</evidence>
<comment type="similarity">
    <text evidence="2 6">Belongs to the elicitin family.</text>
</comment>
<evidence type="ECO:0000256" key="5">
    <source>
        <dbReference type="ARBA" id="ARBA00023157"/>
    </source>
</evidence>
<dbReference type="AlphaFoldDB" id="A0ABD3FWU2"/>
<dbReference type="GO" id="GO:0052040">
    <property type="term" value="P:symbiont-mediated perturbation of host programmed cell death"/>
    <property type="evidence" value="ECO:0007669"/>
    <property type="project" value="UniProtKB-UniRule"/>
</dbReference>
<dbReference type="Proteomes" id="UP001632037">
    <property type="component" value="Unassembled WGS sequence"/>
</dbReference>
<proteinExistence type="inferred from homology"/>
<dbReference type="SUPFAM" id="SSF48647">
    <property type="entry name" value="Fungal elicitin"/>
    <property type="match status" value="1"/>
</dbReference>
<dbReference type="EMBL" id="JBIMZQ010000009">
    <property type="protein sequence ID" value="KAL3669439.1"/>
    <property type="molecule type" value="Genomic_DNA"/>
</dbReference>
<comment type="function">
    <text evidence="6">Induces local and distal defense responses (incompatible hypersensitive reaction) in plants from the solanaceae and cruciferae families. Elicits leaf necrosis and causes the accumulation of pathogenesis-related proteins. Might interact with the lipidic molecules of the plasma membrane.</text>
</comment>
<dbReference type="SMART" id="SM01187">
    <property type="entry name" value="Elicitin"/>
    <property type="match status" value="1"/>
</dbReference>
<dbReference type="InterPro" id="IPR036470">
    <property type="entry name" value="Elicitin_sf"/>
</dbReference>
<keyword evidence="7" id="KW-0732">Signal</keyword>
<evidence type="ECO:0000256" key="3">
    <source>
        <dbReference type="ARBA" id="ARBA00022525"/>
    </source>
</evidence>
<reference evidence="8 9" key="1">
    <citation type="submission" date="2024-09" db="EMBL/GenBank/DDBJ databases">
        <title>Genome sequencing and assembly of Phytophthora oleae, isolate VK10A, causative agent of rot of olive drupes.</title>
        <authorList>
            <person name="Conti Taguali S."/>
            <person name="Riolo M."/>
            <person name="La Spada F."/>
            <person name="Cacciola S.O."/>
            <person name="Dionisio G."/>
        </authorList>
    </citation>
    <scope>NUCLEOTIDE SEQUENCE [LARGE SCALE GENOMIC DNA]</scope>
    <source>
        <strain evidence="8 9">VK10A</strain>
    </source>
</reference>
<evidence type="ECO:0000256" key="6">
    <source>
        <dbReference type="RuleBase" id="RU368111"/>
    </source>
</evidence>
<evidence type="ECO:0000256" key="4">
    <source>
        <dbReference type="ARBA" id="ARBA00022978"/>
    </source>
</evidence>
<keyword evidence="3 6" id="KW-0964">Secreted</keyword>
<gene>
    <name evidence="8" type="ORF">V7S43_005833</name>
</gene>
<dbReference type="Gene3D" id="1.10.239.10">
    <property type="entry name" value="Elicitin domain"/>
    <property type="match status" value="1"/>
</dbReference>
<keyword evidence="4 6" id="KW-0928">Hypersensitive response elicitation</keyword>
<evidence type="ECO:0000313" key="8">
    <source>
        <dbReference type="EMBL" id="KAL3669439.1"/>
    </source>
</evidence>
<dbReference type="InterPro" id="IPR002200">
    <property type="entry name" value="Elicitin"/>
</dbReference>
<evidence type="ECO:0000313" key="9">
    <source>
        <dbReference type="Proteomes" id="UP001632037"/>
    </source>
</evidence>